<dbReference type="OrthoDB" id="1234180at2"/>
<protein>
    <submittedName>
        <fullName evidence="1">Uncharacterized protein</fullName>
    </submittedName>
</protein>
<dbReference type="PATRIC" id="fig|452.5.peg.2426"/>
<accession>A0A0W0YXG5</accession>
<evidence type="ECO:0000313" key="2">
    <source>
        <dbReference type="Proteomes" id="UP000054877"/>
    </source>
</evidence>
<keyword evidence="2" id="KW-1185">Reference proteome</keyword>
<dbReference type="EMBL" id="LNYX01000031">
    <property type="protein sequence ID" value="KTD61572.1"/>
    <property type="molecule type" value="Genomic_DNA"/>
</dbReference>
<dbReference type="AlphaFoldDB" id="A0A0W0YXG5"/>
<reference evidence="1 2" key="1">
    <citation type="submission" date="2015-11" db="EMBL/GenBank/DDBJ databases">
        <title>Genomic analysis of 38 Legionella species identifies large and diverse effector repertoires.</title>
        <authorList>
            <person name="Burstein D."/>
            <person name="Amaro F."/>
            <person name="Zusman T."/>
            <person name="Lifshitz Z."/>
            <person name="Cohen O."/>
            <person name="Gilbert J.A."/>
            <person name="Pupko T."/>
            <person name="Shuman H.A."/>
            <person name="Segal G."/>
        </authorList>
    </citation>
    <scope>NUCLEOTIDE SEQUENCE [LARGE SCALE GENOMIC DNA]</scope>
    <source>
        <strain evidence="1 2">Mt.St.Helens-9</strain>
    </source>
</reference>
<evidence type="ECO:0000313" key="1">
    <source>
        <dbReference type="EMBL" id="KTD61572.1"/>
    </source>
</evidence>
<dbReference type="STRING" id="452.Lspi_2202"/>
<comment type="caution">
    <text evidence="1">The sequence shown here is derived from an EMBL/GenBank/DDBJ whole genome shotgun (WGS) entry which is preliminary data.</text>
</comment>
<sequence>MIKGLPDETVFKKVSIRLFLYSLNQLYLFDEYLNIIPEMEIENEETAIHDYINNNQEELYAILILLFQSIENFLKKEVCNESPYLIISTHPDLWKDRDFNSLHLHGFDSLLKIYSETKNKKINHIVLQNMNSLRKLRNSIVHGVHTEFLNPEEICNYIFIYLDNFWGNSWLNEIRPYIPYEEHSGSNTILLWRYFFLFKKYLKINNIKKLLDIKTNKFFACPECTHYNKCAYTIIDKCDLAYFLNSPKESNKILFCPICQNKFYVENHICTKNKSCSNNVVSSQDWGDFCLDCLSFIE</sequence>
<organism evidence="1 2">
    <name type="scientific">Legionella spiritensis</name>
    <dbReference type="NCBI Taxonomy" id="452"/>
    <lineage>
        <taxon>Bacteria</taxon>
        <taxon>Pseudomonadati</taxon>
        <taxon>Pseudomonadota</taxon>
        <taxon>Gammaproteobacteria</taxon>
        <taxon>Legionellales</taxon>
        <taxon>Legionellaceae</taxon>
        <taxon>Legionella</taxon>
    </lineage>
</organism>
<dbReference type="Proteomes" id="UP000054877">
    <property type="component" value="Unassembled WGS sequence"/>
</dbReference>
<gene>
    <name evidence="1" type="ORF">Lspi_2202</name>
</gene>
<name>A0A0W0YXG5_LEGSP</name>
<dbReference type="RefSeq" id="WP_058484120.1">
    <property type="nucleotide sequence ID" value="NZ_CAAAII010000010.1"/>
</dbReference>
<proteinExistence type="predicted"/>